<evidence type="ECO:0000259" key="12">
    <source>
        <dbReference type="Pfam" id="PF09335"/>
    </source>
</evidence>
<evidence type="ECO:0000256" key="2">
    <source>
        <dbReference type="ARBA" id="ARBA00004653"/>
    </source>
</evidence>
<evidence type="ECO:0000256" key="3">
    <source>
        <dbReference type="ARBA" id="ARBA00008640"/>
    </source>
</evidence>
<organism evidence="13 14">
    <name type="scientific">Pterulicium gracile</name>
    <dbReference type="NCBI Taxonomy" id="1884261"/>
    <lineage>
        <taxon>Eukaryota</taxon>
        <taxon>Fungi</taxon>
        <taxon>Dikarya</taxon>
        <taxon>Basidiomycota</taxon>
        <taxon>Agaricomycotina</taxon>
        <taxon>Agaricomycetes</taxon>
        <taxon>Agaricomycetidae</taxon>
        <taxon>Agaricales</taxon>
        <taxon>Pleurotineae</taxon>
        <taxon>Pterulaceae</taxon>
        <taxon>Pterulicium</taxon>
    </lineage>
</organism>
<comment type="function">
    <text evidence="1">Golgi membrane protein involved in vesicular trafficking and spindle migration.</text>
</comment>
<keyword evidence="14" id="KW-1185">Reference proteome</keyword>
<evidence type="ECO:0000256" key="4">
    <source>
        <dbReference type="ARBA" id="ARBA00013533"/>
    </source>
</evidence>
<evidence type="ECO:0000256" key="1">
    <source>
        <dbReference type="ARBA" id="ARBA00002978"/>
    </source>
</evidence>
<dbReference type="PANTHER" id="PTHR47549:SF2">
    <property type="entry name" value="GOLGI APPARATUS MEMBRANE PROTEIN TVP38"/>
    <property type="match status" value="1"/>
</dbReference>
<keyword evidence="9 11" id="KW-0472">Membrane</keyword>
<dbReference type="STRING" id="1884261.A0A5C3QAD3"/>
<evidence type="ECO:0000256" key="6">
    <source>
        <dbReference type="ARBA" id="ARBA00022692"/>
    </source>
</evidence>
<proteinExistence type="inferred from homology"/>
<dbReference type="InterPro" id="IPR051076">
    <property type="entry name" value="Golgi_membrane_TVP38/TMEM64"/>
</dbReference>
<comment type="subcellular location">
    <subcellularLocation>
        <location evidence="2">Golgi apparatus membrane</location>
        <topology evidence="2">Multi-pass membrane protein</topology>
    </subcellularLocation>
</comment>
<feature type="domain" description="VTT" evidence="12">
    <location>
        <begin position="131"/>
        <end position="244"/>
    </location>
</feature>
<feature type="region of interest" description="Disordered" evidence="10">
    <location>
        <begin position="366"/>
        <end position="427"/>
    </location>
</feature>
<keyword evidence="8" id="KW-0333">Golgi apparatus</keyword>
<dbReference type="AlphaFoldDB" id="A0A5C3QAD3"/>
<feature type="compositionally biased region" description="Polar residues" evidence="10">
    <location>
        <begin position="402"/>
        <end position="419"/>
    </location>
</feature>
<evidence type="ECO:0000313" key="14">
    <source>
        <dbReference type="Proteomes" id="UP000305067"/>
    </source>
</evidence>
<dbReference type="EMBL" id="ML178850">
    <property type="protein sequence ID" value="TFK97148.1"/>
    <property type="molecule type" value="Genomic_DNA"/>
</dbReference>
<feature type="transmembrane region" description="Helical" evidence="11">
    <location>
        <begin position="262"/>
        <end position="282"/>
    </location>
</feature>
<evidence type="ECO:0000256" key="11">
    <source>
        <dbReference type="SAM" id="Phobius"/>
    </source>
</evidence>
<comment type="similarity">
    <text evidence="3">Belongs to the TVP38/TMEM64 family.</text>
</comment>
<feature type="compositionally biased region" description="Basic and acidic residues" evidence="10">
    <location>
        <begin position="24"/>
        <end position="33"/>
    </location>
</feature>
<protein>
    <recommendedName>
        <fullName evidence="4">Golgi apparatus membrane protein TVP38</fullName>
    </recommendedName>
    <alternativeName>
        <fullName evidence="5">Golgi apparatus membrane protein tvp38</fullName>
    </alternativeName>
</protein>
<reference evidence="13 14" key="1">
    <citation type="journal article" date="2019" name="Nat. Ecol. Evol.">
        <title>Megaphylogeny resolves global patterns of mushroom evolution.</title>
        <authorList>
            <person name="Varga T."/>
            <person name="Krizsan K."/>
            <person name="Foldi C."/>
            <person name="Dima B."/>
            <person name="Sanchez-Garcia M."/>
            <person name="Sanchez-Ramirez S."/>
            <person name="Szollosi G.J."/>
            <person name="Szarkandi J.G."/>
            <person name="Papp V."/>
            <person name="Albert L."/>
            <person name="Andreopoulos W."/>
            <person name="Angelini C."/>
            <person name="Antonin V."/>
            <person name="Barry K.W."/>
            <person name="Bougher N.L."/>
            <person name="Buchanan P."/>
            <person name="Buyck B."/>
            <person name="Bense V."/>
            <person name="Catcheside P."/>
            <person name="Chovatia M."/>
            <person name="Cooper J."/>
            <person name="Damon W."/>
            <person name="Desjardin D."/>
            <person name="Finy P."/>
            <person name="Geml J."/>
            <person name="Haridas S."/>
            <person name="Hughes K."/>
            <person name="Justo A."/>
            <person name="Karasinski D."/>
            <person name="Kautmanova I."/>
            <person name="Kiss B."/>
            <person name="Kocsube S."/>
            <person name="Kotiranta H."/>
            <person name="LaButti K.M."/>
            <person name="Lechner B.E."/>
            <person name="Liimatainen K."/>
            <person name="Lipzen A."/>
            <person name="Lukacs Z."/>
            <person name="Mihaltcheva S."/>
            <person name="Morgado L.N."/>
            <person name="Niskanen T."/>
            <person name="Noordeloos M.E."/>
            <person name="Ohm R.A."/>
            <person name="Ortiz-Santana B."/>
            <person name="Ovrebo C."/>
            <person name="Racz N."/>
            <person name="Riley R."/>
            <person name="Savchenko A."/>
            <person name="Shiryaev A."/>
            <person name="Soop K."/>
            <person name="Spirin V."/>
            <person name="Szebenyi C."/>
            <person name="Tomsovsky M."/>
            <person name="Tulloss R.E."/>
            <person name="Uehling J."/>
            <person name="Grigoriev I.V."/>
            <person name="Vagvolgyi C."/>
            <person name="Papp T."/>
            <person name="Martin F.M."/>
            <person name="Miettinen O."/>
            <person name="Hibbett D.S."/>
            <person name="Nagy L.G."/>
        </authorList>
    </citation>
    <scope>NUCLEOTIDE SEQUENCE [LARGE SCALE GENOMIC DNA]</scope>
    <source>
        <strain evidence="13 14">CBS 309.79</strain>
    </source>
</reference>
<feature type="transmembrane region" description="Helical" evidence="11">
    <location>
        <begin position="72"/>
        <end position="91"/>
    </location>
</feature>
<evidence type="ECO:0000313" key="13">
    <source>
        <dbReference type="EMBL" id="TFK97148.1"/>
    </source>
</evidence>
<accession>A0A5C3QAD3</accession>
<sequence>MNSRYSSVHDQQYPPAAHLSNDPEAARNADKMRGISRTPSPTPSEVKELSSGSAVDWKTLNNWRFWIRREWFWYYVIFAVLITLGTLMAFYNEQIVDWLEPAADWMHETPVGWLIPIGITIVLSFPPLLGQEIVGVLCGLVWGLWVGFAIFAGGTLLGEIANFYAFKYCCRSTGEKLERKNITYACLARTVRDGGFRIVLAARLSALPGHFSTAVCSVCGTGIIAFTIATTLSLPRQFVTVYLGVILRDAGEGSSSISTSTIINAVVLVVTFGMTAFAMWYIMNRMNKVKPDVIYARRKARQEKLENSTVRPLGDGATDLQVFHPQPSNPGPDMIPMAHQQWDSQGQAVGYAYDPRLQHMQPQPVALQHPRGSEQHLPHSPSPPPVTRSVPLSVDFGDEQTRTTVQYASPTSYVPSSGYNPPERLAP</sequence>
<keyword evidence="6 11" id="KW-0812">Transmembrane</keyword>
<evidence type="ECO:0000256" key="10">
    <source>
        <dbReference type="SAM" id="MobiDB-lite"/>
    </source>
</evidence>
<feature type="compositionally biased region" description="Polar residues" evidence="10">
    <location>
        <begin position="1"/>
        <end position="10"/>
    </location>
</feature>
<name>A0A5C3QAD3_9AGAR</name>
<dbReference type="InterPro" id="IPR032816">
    <property type="entry name" value="VTT_dom"/>
</dbReference>
<dbReference type="Proteomes" id="UP000305067">
    <property type="component" value="Unassembled WGS sequence"/>
</dbReference>
<dbReference type="Pfam" id="PF09335">
    <property type="entry name" value="VTT_dom"/>
    <property type="match status" value="1"/>
</dbReference>
<feature type="transmembrane region" description="Helical" evidence="11">
    <location>
        <begin position="136"/>
        <end position="157"/>
    </location>
</feature>
<feature type="region of interest" description="Disordered" evidence="10">
    <location>
        <begin position="1"/>
        <end position="48"/>
    </location>
</feature>
<evidence type="ECO:0000256" key="9">
    <source>
        <dbReference type="ARBA" id="ARBA00023136"/>
    </source>
</evidence>
<keyword evidence="7 11" id="KW-1133">Transmembrane helix</keyword>
<dbReference type="PANTHER" id="PTHR47549">
    <property type="entry name" value="GOLGI APPARATUS MEMBRANE PROTEIN TVP38-RELATED"/>
    <property type="match status" value="1"/>
</dbReference>
<evidence type="ECO:0000256" key="5">
    <source>
        <dbReference type="ARBA" id="ARBA00020673"/>
    </source>
</evidence>
<evidence type="ECO:0000256" key="7">
    <source>
        <dbReference type="ARBA" id="ARBA00022989"/>
    </source>
</evidence>
<evidence type="ECO:0000256" key="8">
    <source>
        <dbReference type="ARBA" id="ARBA00023034"/>
    </source>
</evidence>
<dbReference type="OrthoDB" id="166803at2759"/>
<feature type="transmembrane region" description="Helical" evidence="11">
    <location>
        <begin position="111"/>
        <end position="129"/>
    </location>
</feature>
<gene>
    <name evidence="13" type="ORF">BDV98DRAFT_514348</name>
</gene>
<dbReference type="GO" id="GO:0000139">
    <property type="term" value="C:Golgi membrane"/>
    <property type="evidence" value="ECO:0007669"/>
    <property type="project" value="UniProtKB-SubCell"/>
</dbReference>